<comment type="caution">
    <text evidence="1">The sequence shown here is derived from an EMBL/GenBank/DDBJ whole genome shotgun (WGS) entry which is preliminary data.</text>
</comment>
<reference evidence="2" key="1">
    <citation type="submission" date="2011-07" db="EMBL/GenBank/DDBJ databases">
        <title>Divergent evolution of antigenic variation in African trypanosomes.</title>
        <authorList>
            <person name="Jackson A.P."/>
            <person name="Berry A."/>
            <person name="Allison H.C."/>
            <person name="Burton P."/>
            <person name="Anderson J."/>
            <person name="Aslett M."/>
            <person name="Brown R."/>
            <person name="Corton N."/>
            <person name="Harris D."/>
            <person name="Hauser H."/>
            <person name="Gamble J."/>
            <person name="Gilderthorp R."/>
            <person name="McQuillan J."/>
            <person name="Quail M.A."/>
            <person name="Sanders M."/>
            <person name="Van Tonder A."/>
            <person name="Ginger M.L."/>
            <person name="Donelson J.E."/>
            <person name="Field M.C."/>
            <person name="Barry J.D."/>
            <person name="Berriman M."/>
            <person name="Hertz-Fowler C."/>
        </authorList>
    </citation>
    <scope>NUCLEOTIDE SEQUENCE [LARGE SCALE GENOMIC DNA]</scope>
    <source>
        <strain evidence="2">IL3000</strain>
    </source>
</reference>
<evidence type="ECO:0000313" key="2">
    <source>
        <dbReference type="Proteomes" id="UP000000702"/>
    </source>
</evidence>
<gene>
    <name evidence="1" type="ORF">TCIL3000_0_30600</name>
</gene>
<dbReference type="AlphaFoldDB" id="F9W4Q2"/>
<organism evidence="1 2">
    <name type="scientific">Trypanosoma congolense (strain IL3000)</name>
    <dbReference type="NCBI Taxonomy" id="1068625"/>
    <lineage>
        <taxon>Eukaryota</taxon>
        <taxon>Discoba</taxon>
        <taxon>Euglenozoa</taxon>
        <taxon>Kinetoplastea</taxon>
        <taxon>Metakinetoplastina</taxon>
        <taxon>Trypanosomatida</taxon>
        <taxon>Trypanosomatidae</taxon>
        <taxon>Trypanosoma</taxon>
        <taxon>Nannomonas</taxon>
    </lineage>
</organism>
<evidence type="ECO:0000313" key="1">
    <source>
        <dbReference type="EMBL" id="CCD12147.1"/>
    </source>
</evidence>
<protein>
    <submittedName>
        <fullName evidence="1">Uncharacterized protein</fullName>
    </submittedName>
</protein>
<sequence length="142" mass="15987">MRVWLYFVSYRRCIWHQQSVLHSSEYQQILLASTRHTVAGPRPGCEGKRGTDRRTVRNERKQPWHFLTPWCYQPCPANFPQNAGASSLALNRLAEAAGPLAAGADVSSHHVMRNPLHPSDTAGECIVKWCIQKGNKLRAPEG</sequence>
<reference evidence="1 2" key="2">
    <citation type="journal article" date="2012" name="Proc. Natl. Acad. Sci. U.S.A.">
        <title>Antigenic diversity is generated by distinct evolutionary mechanisms in African trypanosome species.</title>
        <authorList>
            <person name="Jackson A.P."/>
            <person name="Berry A."/>
            <person name="Aslett M."/>
            <person name="Allison H.C."/>
            <person name="Burton P."/>
            <person name="Vavrova-Anderson J."/>
            <person name="Brown R."/>
            <person name="Browne H."/>
            <person name="Corton N."/>
            <person name="Hauser H."/>
            <person name="Gamble J."/>
            <person name="Gilderthorp R."/>
            <person name="Marcello L."/>
            <person name="McQuillan J."/>
            <person name="Otto T.D."/>
            <person name="Quail M.A."/>
            <person name="Sanders M.J."/>
            <person name="van Tonder A."/>
            <person name="Ginger M.L."/>
            <person name="Field M.C."/>
            <person name="Barry J.D."/>
            <person name="Hertz-Fowler C."/>
            <person name="Berriman M."/>
        </authorList>
    </citation>
    <scope>NUCLEOTIDE SEQUENCE [LARGE SCALE GENOMIC DNA]</scope>
    <source>
        <strain evidence="1 2">IL3000</strain>
    </source>
</reference>
<dbReference type="Proteomes" id="UP000000702">
    <property type="component" value="Unassembled WGS sequence"/>
</dbReference>
<name>F9W4Q2_TRYCI</name>
<keyword evidence="2" id="KW-1185">Reference proteome</keyword>
<proteinExistence type="predicted"/>
<accession>F9W4Q2</accession>
<dbReference type="EMBL" id="CAEQ01000591">
    <property type="protein sequence ID" value="CCD12147.1"/>
    <property type="molecule type" value="Genomic_DNA"/>
</dbReference>